<dbReference type="STRING" id="935700.jaqu_18310"/>
<dbReference type="InterPro" id="IPR036844">
    <property type="entry name" value="Hint_dom_sf"/>
</dbReference>
<dbReference type="Proteomes" id="UP000032232">
    <property type="component" value="Unassembled WGS sequence"/>
</dbReference>
<organism evidence="2 3">
    <name type="scientific">Jannaschia aquimarina</name>
    <dbReference type="NCBI Taxonomy" id="935700"/>
    <lineage>
        <taxon>Bacteria</taxon>
        <taxon>Pseudomonadati</taxon>
        <taxon>Pseudomonadota</taxon>
        <taxon>Alphaproteobacteria</taxon>
        <taxon>Rhodobacterales</taxon>
        <taxon>Roseobacteraceae</taxon>
        <taxon>Jannaschia</taxon>
    </lineage>
</organism>
<evidence type="ECO:0000259" key="1">
    <source>
        <dbReference type="Pfam" id="PF13403"/>
    </source>
</evidence>
<proteinExistence type="predicted"/>
<evidence type="ECO:0000313" key="2">
    <source>
        <dbReference type="EMBL" id="KIT16444.1"/>
    </source>
</evidence>
<comment type="caution">
    <text evidence="2">The sequence shown here is derived from an EMBL/GenBank/DDBJ whole genome shotgun (WGS) entry which is preliminary data.</text>
</comment>
<dbReference type="PATRIC" id="fig|935700.4.peg.1899"/>
<name>A0A0D1EFL1_9RHOB</name>
<dbReference type="EMBL" id="JYFE01000034">
    <property type="protein sequence ID" value="KIT16444.1"/>
    <property type="molecule type" value="Genomic_DNA"/>
</dbReference>
<protein>
    <recommendedName>
        <fullName evidence="1">Hedgehog/Intein (Hint) domain-containing protein</fullName>
    </recommendedName>
</protein>
<evidence type="ECO:0000313" key="3">
    <source>
        <dbReference type="Proteomes" id="UP000032232"/>
    </source>
</evidence>
<sequence>MRPAVGAATLDAACPMTAYQRPPTSFAPVTPARLVEPEQVTYDFSWLDAQGADKWKTLTLPAHDVIEGAVTLFARGTPIDTPRGQSAVEDLLPGDRVLTPEGSATVRWVGSRCFPATAPIRPTLFRIGSSAFGRDRPVGDVVLGGSARILIQSDRCRTLVGQDAAFAPIAAFEDALGVIALMPPGDVTTYGIACDGQAAVMIDGMAVEAWHPARDMMRRVTPAMLDALRQLIPPLAEDGFGSARIPYLSDVEAQTLRLL</sequence>
<dbReference type="SUPFAM" id="SSF51294">
    <property type="entry name" value="Hedgehog/intein (Hint) domain"/>
    <property type="match status" value="1"/>
</dbReference>
<dbReference type="AlphaFoldDB" id="A0A0D1EFL1"/>
<keyword evidence="3" id="KW-1185">Reference proteome</keyword>
<gene>
    <name evidence="2" type="ORF">jaqu_18310</name>
</gene>
<reference evidence="2 3" key="1">
    <citation type="submission" date="2015-02" db="EMBL/GenBank/DDBJ databases">
        <title>Genome Sequence of Jannaschia aquimarina DSM28248, a member of the Roseobacter clade.</title>
        <authorList>
            <person name="Voget S."/>
            <person name="Daniel R."/>
        </authorList>
    </citation>
    <scope>NUCLEOTIDE SEQUENCE [LARGE SCALE GENOMIC DNA]</scope>
    <source>
        <strain evidence="2 3">GSW-M26</strain>
    </source>
</reference>
<accession>A0A0D1EFL1</accession>
<dbReference type="InterPro" id="IPR028992">
    <property type="entry name" value="Hedgehog/Intein_dom"/>
</dbReference>
<dbReference type="Pfam" id="PF13403">
    <property type="entry name" value="Hint_2"/>
    <property type="match status" value="1"/>
</dbReference>
<feature type="domain" description="Hedgehog/Intein (Hint)" evidence="1">
    <location>
        <begin position="73"/>
        <end position="213"/>
    </location>
</feature>